<accession>A0A7J3ZNF6</accession>
<protein>
    <submittedName>
        <fullName evidence="2">HypC/HybG/HupF family hydrogenase formation chaperone</fullName>
    </submittedName>
</protein>
<dbReference type="AlphaFoldDB" id="A0A7J3ZNF6"/>
<dbReference type="GO" id="GO:1902670">
    <property type="term" value="F:carbon dioxide binding"/>
    <property type="evidence" value="ECO:0007669"/>
    <property type="project" value="TreeGrafter"/>
</dbReference>
<name>A0A7J3ZNF6_9CREN</name>
<reference evidence="2" key="1">
    <citation type="journal article" date="2020" name="mSystems">
        <title>Genome- and Community-Level Interaction Insights into Carbon Utilization and Element Cycling Functions of Hydrothermarchaeota in Hydrothermal Sediment.</title>
        <authorList>
            <person name="Zhou Z."/>
            <person name="Liu Y."/>
            <person name="Xu W."/>
            <person name="Pan J."/>
            <person name="Luo Z.H."/>
            <person name="Li M."/>
        </authorList>
    </citation>
    <scope>NUCLEOTIDE SEQUENCE [LARGE SCALE GENOMIC DNA]</scope>
    <source>
        <strain evidence="2">SpSt-1116</strain>
    </source>
</reference>
<comment type="caution">
    <text evidence="2">The sequence shown here is derived from an EMBL/GenBank/DDBJ whole genome shotgun (WGS) entry which is preliminary data.</text>
</comment>
<comment type="similarity">
    <text evidence="1">Belongs to the HupF/HypC family.</text>
</comment>
<dbReference type="GO" id="GO:0005506">
    <property type="term" value="F:iron ion binding"/>
    <property type="evidence" value="ECO:0007669"/>
    <property type="project" value="TreeGrafter"/>
</dbReference>
<proteinExistence type="inferred from homology"/>
<dbReference type="PANTHER" id="PTHR35177:SF2">
    <property type="entry name" value="HYDROGENASE MATURATION FACTOR HYBG"/>
    <property type="match status" value="1"/>
</dbReference>
<evidence type="ECO:0000256" key="1">
    <source>
        <dbReference type="ARBA" id="ARBA00006018"/>
    </source>
</evidence>
<organism evidence="2">
    <name type="scientific">Fervidicoccus fontis</name>
    <dbReference type="NCBI Taxonomy" id="683846"/>
    <lineage>
        <taxon>Archaea</taxon>
        <taxon>Thermoproteota</taxon>
        <taxon>Thermoprotei</taxon>
        <taxon>Fervidicoccales</taxon>
        <taxon>Fervidicoccaceae</taxon>
        <taxon>Fervidicoccus</taxon>
    </lineage>
</organism>
<dbReference type="NCBIfam" id="TIGR00074">
    <property type="entry name" value="hypC_hupF"/>
    <property type="match status" value="1"/>
</dbReference>
<dbReference type="Pfam" id="PF01455">
    <property type="entry name" value="HupF_HypC"/>
    <property type="match status" value="1"/>
</dbReference>
<evidence type="ECO:0000313" key="2">
    <source>
        <dbReference type="EMBL" id="HHQ80980.1"/>
    </source>
</evidence>
<dbReference type="PRINTS" id="PR00445">
    <property type="entry name" value="HUPFHYPC"/>
</dbReference>
<dbReference type="Gene3D" id="2.30.30.140">
    <property type="match status" value="1"/>
</dbReference>
<dbReference type="SUPFAM" id="SSF159127">
    <property type="entry name" value="HupF/HypC-like"/>
    <property type="match status" value="1"/>
</dbReference>
<dbReference type="EMBL" id="DRZC01000079">
    <property type="protein sequence ID" value="HHQ80980.1"/>
    <property type="molecule type" value="Genomic_DNA"/>
</dbReference>
<sequence>MCLGYPGRVIEIKGDFAKVDFGGGVIKDNILISLVDAKVGDYVIVHAGYAIQVLSEEEARKTLELWRSILESEEGEERV</sequence>
<dbReference type="InterPro" id="IPR001109">
    <property type="entry name" value="Hydrogenase_HupF/HypC"/>
</dbReference>
<dbReference type="GO" id="GO:0051604">
    <property type="term" value="P:protein maturation"/>
    <property type="evidence" value="ECO:0007669"/>
    <property type="project" value="TreeGrafter"/>
</dbReference>
<gene>
    <name evidence="2" type="ORF">ENM78_05990</name>
</gene>
<dbReference type="PANTHER" id="PTHR35177">
    <property type="entry name" value="HYDROGENASE MATURATION FACTOR HYBG"/>
    <property type="match status" value="1"/>
</dbReference>